<protein>
    <recommendedName>
        <fullName evidence="3">Fe2OG dioxygenase domain-containing protein</fullName>
    </recommendedName>
</protein>
<dbReference type="AlphaFoldDB" id="A0AAQ3R8K6"/>
<dbReference type="Proteomes" id="UP001303373">
    <property type="component" value="Chromosome 7"/>
</dbReference>
<dbReference type="EMBL" id="CP138586">
    <property type="protein sequence ID" value="WPH01844.1"/>
    <property type="molecule type" value="Genomic_DNA"/>
</dbReference>
<gene>
    <name evidence="1" type="ORF">R9X50_00469800</name>
</gene>
<evidence type="ECO:0000313" key="1">
    <source>
        <dbReference type="EMBL" id="WPH01844.1"/>
    </source>
</evidence>
<name>A0AAQ3R8K6_9PEZI</name>
<keyword evidence="2" id="KW-1185">Reference proteome</keyword>
<organism evidence="1 2">
    <name type="scientific">Acrodontium crateriforme</name>
    <dbReference type="NCBI Taxonomy" id="150365"/>
    <lineage>
        <taxon>Eukaryota</taxon>
        <taxon>Fungi</taxon>
        <taxon>Dikarya</taxon>
        <taxon>Ascomycota</taxon>
        <taxon>Pezizomycotina</taxon>
        <taxon>Dothideomycetes</taxon>
        <taxon>Dothideomycetidae</taxon>
        <taxon>Mycosphaerellales</taxon>
        <taxon>Teratosphaeriaceae</taxon>
        <taxon>Acrodontium</taxon>
    </lineage>
</organism>
<accession>A0AAQ3R8K6</accession>
<proteinExistence type="predicted"/>
<evidence type="ECO:0008006" key="3">
    <source>
        <dbReference type="Google" id="ProtNLM"/>
    </source>
</evidence>
<evidence type="ECO:0000313" key="2">
    <source>
        <dbReference type="Proteomes" id="UP001303373"/>
    </source>
</evidence>
<reference evidence="1 2" key="1">
    <citation type="submission" date="2023-11" db="EMBL/GenBank/DDBJ databases">
        <title>An acidophilic fungus is an integral part of prey digestion in a carnivorous sundew plant.</title>
        <authorList>
            <person name="Tsai I.J."/>
        </authorList>
    </citation>
    <scope>NUCLEOTIDE SEQUENCE [LARGE SCALE GENOMIC DNA]</scope>
    <source>
        <strain evidence="1">169a</strain>
    </source>
</reference>
<sequence length="260" mass="29079">MYETMSPNGREWLHPVWIAEFLIKANGMRYGTDQLADLSRRTHTPFRGRENQITPLVPDQDGMEIPLEGFGTPVPTKNGSWLHSEHGEKPRRVALLLLARMIVLLRSISIDILRPSLAPYDCNTEGWLLSRITKQAVLNIYLTPMRGGKTTLYDVQWSEDALRYRDSDTYGYHPAIVDGQKSYTIDVQVGDMYIFNSRGMHQVRPIEHHEGGPGRLALASFMGFLPQKRGADPSSCSGLDCSESPLILLLTAAGASIIGR</sequence>